<reference evidence="2 3" key="1">
    <citation type="submission" date="2019-04" db="EMBL/GenBank/DDBJ databases">
        <authorList>
            <person name="Jiang L."/>
        </authorList>
    </citation>
    <scope>NUCLEOTIDE SEQUENCE [LARGE SCALE GENOMIC DNA]</scope>
    <source>
        <strain evidence="2 3">YIM 131853</strain>
    </source>
</reference>
<dbReference type="Proteomes" id="UP000309133">
    <property type="component" value="Unassembled WGS sequence"/>
</dbReference>
<keyword evidence="3" id="KW-1185">Reference proteome</keyword>
<dbReference type="OrthoDB" id="5178565at2"/>
<name>A0A4V3WTL5_9MICO</name>
<sequence length="259" mass="27473">MADFRRYLPLSNREPVDESGVTGDWRPLTSQSLMALADLLESLPPDAWSSDSMRPSRRPSILGGPLRDDAPHESSGLMTVTAVAERLAHRVESTTFELLFPTLLVGSDPRSPDQLVAALRDAAAALTRRGVRDLTEVMLAACDIAHALGIELPPIDSSAGVAGTRPVVTEAAAANDSVTSVRADSASAPPFRRFDTKAFGAAVLARAATSSPAIRSIVQQRTLAPTDSSWRIGSGPDIRATSAVLLLWVAGRDVRPVFA</sequence>
<comment type="caution">
    <text evidence="2">The sequence shown here is derived from an EMBL/GenBank/DDBJ whole genome shotgun (WGS) entry which is preliminary data.</text>
</comment>
<proteinExistence type="predicted"/>
<accession>A0A4V3WTL5</accession>
<protein>
    <submittedName>
        <fullName evidence="2">Uncharacterized protein</fullName>
    </submittedName>
</protein>
<organism evidence="2 3">
    <name type="scientific">Naasia lichenicola</name>
    <dbReference type="NCBI Taxonomy" id="2565933"/>
    <lineage>
        <taxon>Bacteria</taxon>
        <taxon>Bacillati</taxon>
        <taxon>Actinomycetota</taxon>
        <taxon>Actinomycetes</taxon>
        <taxon>Micrococcales</taxon>
        <taxon>Microbacteriaceae</taxon>
        <taxon>Naasia</taxon>
    </lineage>
</organism>
<evidence type="ECO:0000256" key="1">
    <source>
        <dbReference type="SAM" id="MobiDB-lite"/>
    </source>
</evidence>
<dbReference type="AlphaFoldDB" id="A0A4V3WTL5"/>
<evidence type="ECO:0000313" key="2">
    <source>
        <dbReference type="EMBL" id="THG32377.1"/>
    </source>
</evidence>
<evidence type="ECO:0000313" key="3">
    <source>
        <dbReference type="Proteomes" id="UP000309133"/>
    </source>
</evidence>
<dbReference type="RefSeq" id="WP_136426542.1">
    <property type="nucleotide sequence ID" value="NZ_SSSM01000002.1"/>
</dbReference>
<gene>
    <name evidence="2" type="ORF">E6C64_05000</name>
</gene>
<feature type="region of interest" description="Disordered" evidence="1">
    <location>
        <begin position="47"/>
        <end position="73"/>
    </location>
</feature>
<dbReference type="EMBL" id="SSSM01000002">
    <property type="protein sequence ID" value="THG32377.1"/>
    <property type="molecule type" value="Genomic_DNA"/>
</dbReference>